<dbReference type="Pfam" id="PF00050">
    <property type="entry name" value="Kazal_1"/>
    <property type="match status" value="1"/>
</dbReference>
<dbReference type="AlphaFoldDB" id="A0A8C3TZN2"/>
<dbReference type="GO" id="GO:0005576">
    <property type="term" value="C:extracellular region"/>
    <property type="evidence" value="ECO:0007669"/>
    <property type="project" value="UniProtKB-SubCell"/>
</dbReference>
<dbReference type="InterPro" id="IPR036058">
    <property type="entry name" value="Kazal_dom_sf"/>
</dbReference>
<feature type="domain" description="Kazal-like" evidence="6">
    <location>
        <begin position="1"/>
        <end position="56"/>
    </location>
</feature>
<dbReference type="Gene3D" id="3.30.60.30">
    <property type="match status" value="1"/>
</dbReference>
<organism evidence="7 8">
    <name type="scientific">Catharus ustulatus</name>
    <name type="common">Russet-backed thrush</name>
    <name type="synonym">Hylocichla ustulatus</name>
    <dbReference type="NCBI Taxonomy" id="91951"/>
    <lineage>
        <taxon>Eukaryota</taxon>
        <taxon>Metazoa</taxon>
        <taxon>Chordata</taxon>
        <taxon>Craniata</taxon>
        <taxon>Vertebrata</taxon>
        <taxon>Euteleostomi</taxon>
        <taxon>Archelosauria</taxon>
        <taxon>Archosauria</taxon>
        <taxon>Dinosauria</taxon>
        <taxon>Saurischia</taxon>
        <taxon>Theropoda</taxon>
        <taxon>Coelurosauria</taxon>
        <taxon>Aves</taxon>
        <taxon>Neognathae</taxon>
        <taxon>Neoaves</taxon>
        <taxon>Telluraves</taxon>
        <taxon>Australaves</taxon>
        <taxon>Passeriformes</taxon>
        <taxon>Turdidae</taxon>
        <taxon>Catharus</taxon>
    </lineage>
</organism>
<evidence type="ECO:0000256" key="1">
    <source>
        <dbReference type="ARBA" id="ARBA00004613"/>
    </source>
</evidence>
<accession>A0A8C3TZN2</accession>
<evidence type="ECO:0000256" key="2">
    <source>
        <dbReference type="ARBA" id="ARBA00022525"/>
    </source>
</evidence>
<dbReference type="InterPro" id="IPR001239">
    <property type="entry name" value="Prot_inh_Kazal-m"/>
</dbReference>
<dbReference type="Proteomes" id="UP000694563">
    <property type="component" value="Chromosome 15"/>
</dbReference>
<evidence type="ECO:0000256" key="4">
    <source>
        <dbReference type="ARBA" id="ARBA00022900"/>
    </source>
</evidence>
<dbReference type="PANTHER" id="PTHR21312:SF28">
    <property type="entry name" value="OVOINHIBITOR-RELATED"/>
    <property type="match status" value="1"/>
</dbReference>
<keyword evidence="8" id="KW-1185">Reference proteome</keyword>
<reference evidence="7" key="2">
    <citation type="submission" date="2025-08" db="UniProtKB">
        <authorList>
            <consortium name="Ensembl"/>
        </authorList>
    </citation>
    <scope>IDENTIFICATION</scope>
</reference>
<proteinExistence type="predicted"/>
<evidence type="ECO:0000313" key="7">
    <source>
        <dbReference type="Ensembl" id="ENSCUSP00005005860.1"/>
    </source>
</evidence>
<dbReference type="SMART" id="SM00280">
    <property type="entry name" value="KAZAL"/>
    <property type="match status" value="1"/>
</dbReference>
<dbReference type="PROSITE" id="PS51465">
    <property type="entry name" value="KAZAL_2"/>
    <property type="match status" value="1"/>
</dbReference>
<name>A0A8C3TZN2_CATUS</name>
<keyword evidence="4" id="KW-0722">Serine protease inhibitor</keyword>
<dbReference type="GO" id="GO:0004867">
    <property type="term" value="F:serine-type endopeptidase inhibitor activity"/>
    <property type="evidence" value="ECO:0007669"/>
    <property type="project" value="UniProtKB-KW"/>
</dbReference>
<dbReference type="PRINTS" id="PR00290">
    <property type="entry name" value="KAZALINHBTR"/>
</dbReference>
<keyword evidence="3" id="KW-0646">Protease inhibitor</keyword>
<evidence type="ECO:0000256" key="5">
    <source>
        <dbReference type="ARBA" id="ARBA00023157"/>
    </source>
</evidence>
<protein>
    <recommendedName>
        <fullName evidence="6">Kazal-like domain-containing protein</fullName>
    </recommendedName>
</protein>
<dbReference type="SUPFAM" id="SSF100895">
    <property type="entry name" value="Kazal-type serine protease inhibitors"/>
    <property type="match status" value="1"/>
</dbReference>
<dbReference type="Ensembl" id="ENSCUST00005006088.1">
    <property type="protein sequence ID" value="ENSCUSP00005005860.1"/>
    <property type="gene ID" value="ENSCUSG00005003707.1"/>
</dbReference>
<dbReference type="PANTHER" id="PTHR21312">
    <property type="entry name" value="SERINE PROTEASE INHIBITOR"/>
    <property type="match status" value="1"/>
</dbReference>
<comment type="subcellular location">
    <subcellularLocation>
        <location evidence="1">Secreted</location>
    </subcellularLocation>
</comment>
<evidence type="ECO:0000256" key="3">
    <source>
        <dbReference type="ARBA" id="ARBA00022690"/>
    </source>
</evidence>
<keyword evidence="2" id="KW-0964">Secreted</keyword>
<evidence type="ECO:0000259" key="6">
    <source>
        <dbReference type="PROSITE" id="PS51465"/>
    </source>
</evidence>
<dbReference type="PROSITE" id="PS00282">
    <property type="entry name" value="KAZAL_1"/>
    <property type="match status" value="1"/>
</dbReference>
<dbReference type="InterPro" id="IPR002350">
    <property type="entry name" value="Kazal_dom"/>
</dbReference>
<reference evidence="7" key="1">
    <citation type="submission" date="2020-10" db="EMBL/GenBank/DDBJ databases">
        <title>Catharus ustulatus (Swainson's thrush) genome, bCatUst1, primary haplotype v2.</title>
        <authorList>
            <person name="Delmore K."/>
            <person name="Vafadar M."/>
            <person name="Formenti G."/>
            <person name="Chow W."/>
            <person name="Pelan S."/>
            <person name="Howe K."/>
            <person name="Rhie A."/>
            <person name="Mountcastle J."/>
            <person name="Haase B."/>
            <person name="Fedrigo O."/>
            <person name="Jarvis E.D."/>
        </authorList>
    </citation>
    <scope>NUCLEOTIDE SEQUENCE [LARGE SCALE GENOMIC DNA]</scope>
</reference>
<reference evidence="7" key="3">
    <citation type="submission" date="2025-09" db="UniProtKB">
        <authorList>
            <consortium name="Ensembl"/>
        </authorList>
    </citation>
    <scope>IDENTIFICATION</scope>
</reference>
<keyword evidence="5" id="KW-1015">Disulfide bond</keyword>
<sequence>TRKHLCQREIIHIACPRNYDPVCGTNGRTYPNECSLCKEFFRNRALDKKHDGRCVRVWPAIESFPWG</sequence>
<evidence type="ECO:0000313" key="8">
    <source>
        <dbReference type="Proteomes" id="UP000694563"/>
    </source>
</evidence>